<organism evidence="2 3">
    <name type="scientific">Stentor coeruleus</name>
    <dbReference type="NCBI Taxonomy" id="5963"/>
    <lineage>
        <taxon>Eukaryota</taxon>
        <taxon>Sar</taxon>
        <taxon>Alveolata</taxon>
        <taxon>Ciliophora</taxon>
        <taxon>Postciliodesmatophora</taxon>
        <taxon>Heterotrichea</taxon>
        <taxon>Heterotrichida</taxon>
        <taxon>Stentoridae</taxon>
        <taxon>Stentor</taxon>
    </lineage>
</organism>
<evidence type="ECO:0000256" key="1">
    <source>
        <dbReference type="SAM" id="MobiDB-lite"/>
    </source>
</evidence>
<proteinExistence type="predicted"/>
<sequence>MGKDTKKKLVRDHHKVISKEKKGDKSAESTPKKDKKKDKTKKDKKETKEKKEKNEKNVKAEPVESKNNDQKSKKPKKDVNDDEDLVQEIPKKPGQKHPEPSLDDPTRAFYETLYEQNPESAMAQKYCLEYGLLPEDTAVAVLAKLKNKR</sequence>
<feature type="region of interest" description="Disordered" evidence="1">
    <location>
        <begin position="1"/>
        <end position="105"/>
    </location>
</feature>
<reference evidence="2 3" key="1">
    <citation type="submission" date="2016-11" db="EMBL/GenBank/DDBJ databases">
        <title>The macronuclear genome of Stentor coeruleus: a giant cell with tiny introns.</title>
        <authorList>
            <person name="Slabodnick M."/>
            <person name="Ruby J.G."/>
            <person name="Reiff S.B."/>
            <person name="Swart E.C."/>
            <person name="Gosai S."/>
            <person name="Prabakaran S."/>
            <person name="Witkowska E."/>
            <person name="Larue G.E."/>
            <person name="Fisher S."/>
            <person name="Freeman R.M."/>
            <person name="Gunawardena J."/>
            <person name="Chu W."/>
            <person name="Stover N.A."/>
            <person name="Gregory B.D."/>
            <person name="Nowacki M."/>
            <person name="Derisi J."/>
            <person name="Roy S.W."/>
            <person name="Marshall W.F."/>
            <person name="Sood P."/>
        </authorList>
    </citation>
    <scope>NUCLEOTIDE SEQUENCE [LARGE SCALE GENOMIC DNA]</scope>
    <source>
        <strain evidence="2">WM001</strain>
    </source>
</reference>
<dbReference type="Proteomes" id="UP000187209">
    <property type="component" value="Unassembled WGS sequence"/>
</dbReference>
<gene>
    <name evidence="2" type="ORF">SteCoe_14589</name>
</gene>
<feature type="compositionally biased region" description="Basic and acidic residues" evidence="1">
    <location>
        <begin position="96"/>
        <end position="105"/>
    </location>
</feature>
<feature type="compositionally biased region" description="Basic residues" evidence="1">
    <location>
        <begin position="1"/>
        <end position="14"/>
    </location>
</feature>
<feature type="compositionally biased region" description="Basic and acidic residues" evidence="1">
    <location>
        <begin position="40"/>
        <end position="72"/>
    </location>
</feature>
<dbReference type="AlphaFoldDB" id="A0A1R2C5M1"/>
<evidence type="ECO:0000313" key="3">
    <source>
        <dbReference type="Proteomes" id="UP000187209"/>
    </source>
</evidence>
<protein>
    <submittedName>
        <fullName evidence="2">Uncharacterized protein</fullName>
    </submittedName>
</protein>
<dbReference type="OrthoDB" id="361835at2759"/>
<accession>A0A1R2C5M1</accession>
<comment type="caution">
    <text evidence="2">The sequence shown here is derived from an EMBL/GenBank/DDBJ whole genome shotgun (WGS) entry which is preliminary data.</text>
</comment>
<dbReference type="EMBL" id="MPUH01000273">
    <property type="protein sequence ID" value="OMJ84306.1"/>
    <property type="molecule type" value="Genomic_DNA"/>
</dbReference>
<evidence type="ECO:0000313" key="2">
    <source>
        <dbReference type="EMBL" id="OMJ84306.1"/>
    </source>
</evidence>
<dbReference type="PANTHER" id="PTHR33828:SF2">
    <property type="entry name" value="NUCLEOLIN"/>
    <property type="match status" value="1"/>
</dbReference>
<feature type="compositionally biased region" description="Basic and acidic residues" evidence="1">
    <location>
        <begin position="15"/>
        <end position="32"/>
    </location>
</feature>
<dbReference type="PANTHER" id="PTHR33828">
    <property type="entry name" value="OS05G0596200 PROTEIN"/>
    <property type="match status" value="1"/>
</dbReference>
<keyword evidence="3" id="KW-1185">Reference proteome</keyword>
<name>A0A1R2C5M1_9CILI</name>